<protein>
    <submittedName>
        <fullName evidence="2">Putative membrane protein DUF2254</fullName>
    </submittedName>
</protein>
<dbReference type="Pfam" id="PF10011">
    <property type="entry name" value="DUF2254"/>
    <property type="match status" value="1"/>
</dbReference>
<keyword evidence="1" id="KW-0812">Transmembrane</keyword>
<name>A0A2N3V4T2_9NOCA</name>
<feature type="transmembrane region" description="Helical" evidence="1">
    <location>
        <begin position="70"/>
        <end position="92"/>
    </location>
</feature>
<comment type="caution">
    <text evidence="2">The sequence shown here is derived from an EMBL/GenBank/DDBJ whole genome shotgun (WGS) entry which is preliminary data.</text>
</comment>
<evidence type="ECO:0000313" key="3">
    <source>
        <dbReference type="Proteomes" id="UP000233766"/>
    </source>
</evidence>
<feature type="transmembrane region" description="Helical" evidence="1">
    <location>
        <begin position="98"/>
        <end position="120"/>
    </location>
</feature>
<accession>A0A2N3V4T2</accession>
<gene>
    <name evidence="2" type="ORF">ATK86_7568</name>
</gene>
<dbReference type="InterPro" id="IPR018723">
    <property type="entry name" value="DUF2254_membrane"/>
</dbReference>
<reference evidence="2 3" key="1">
    <citation type="submission" date="2017-12" db="EMBL/GenBank/DDBJ databases">
        <title>Sequencing the genomes of 1000 Actinobacteria strains.</title>
        <authorList>
            <person name="Klenk H.-P."/>
        </authorList>
    </citation>
    <scope>NUCLEOTIDE SEQUENCE [LARGE SCALE GENOMIC DNA]</scope>
    <source>
        <strain evidence="2 3">DSM 44489</strain>
    </source>
</reference>
<keyword evidence="1" id="KW-0472">Membrane</keyword>
<keyword evidence="1" id="KW-1133">Transmembrane helix</keyword>
<dbReference type="AlphaFoldDB" id="A0A2N3V4T2"/>
<dbReference type="Proteomes" id="UP000233766">
    <property type="component" value="Unassembled WGS sequence"/>
</dbReference>
<keyword evidence="3" id="KW-1185">Reference proteome</keyword>
<feature type="transmembrane region" description="Helical" evidence="1">
    <location>
        <begin position="32"/>
        <end position="58"/>
    </location>
</feature>
<dbReference type="EMBL" id="PJMW01000004">
    <property type="protein sequence ID" value="PKV76632.1"/>
    <property type="molecule type" value="Genomic_DNA"/>
</dbReference>
<sequence>MLAGSCAGLAAPRISWGPRAPSAQVTDTLLSIGIGLLGAVALIFSLLFLVVQWVMSTFTPRLMLFRDDPLVWRTFGFALGVVMFCVTAALAIGKSPDVSAVVPLLVMLALLVLIALLRALQLKAFAAIQLAPALGTIADRGREVLTELYPGHHFDPPPLPPVRTRVVWKQPPAVLQRVETAELIGAAKAANVTIVLRESPGATLHQGSHVADVHGGELSEETVLGGLVVGSERTFDQDPLLAFRLLADIALRALSTAVNDPATAVQALDELEDLLGWVAAARLEPLRHTGDSGVDRLVVHLPEWEEFLRTAVDDIAFVARSPMVVAGLRDALRRVRERARPEHIALLDNRLAGLDDQVTEL</sequence>
<organism evidence="2 3">
    <name type="scientific">Nocardia fluminea</name>
    <dbReference type="NCBI Taxonomy" id="134984"/>
    <lineage>
        <taxon>Bacteria</taxon>
        <taxon>Bacillati</taxon>
        <taxon>Actinomycetota</taxon>
        <taxon>Actinomycetes</taxon>
        <taxon>Mycobacteriales</taxon>
        <taxon>Nocardiaceae</taxon>
        <taxon>Nocardia</taxon>
    </lineage>
</organism>
<proteinExistence type="predicted"/>
<evidence type="ECO:0000256" key="1">
    <source>
        <dbReference type="SAM" id="Phobius"/>
    </source>
</evidence>
<evidence type="ECO:0000313" key="2">
    <source>
        <dbReference type="EMBL" id="PKV76632.1"/>
    </source>
</evidence>